<dbReference type="EMBL" id="JAFBCV010000001">
    <property type="protein sequence ID" value="MBM7837234.1"/>
    <property type="molecule type" value="Genomic_DNA"/>
</dbReference>
<organism evidence="2 3">
    <name type="scientific">Shouchella xiaoxiensis</name>
    <dbReference type="NCBI Taxonomy" id="766895"/>
    <lineage>
        <taxon>Bacteria</taxon>
        <taxon>Bacillati</taxon>
        <taxon>Bacillota</taxon>
        <taxon>Bacilli</taxon>
        <taxon>Bacillales</taxon>
        <taxon>Bacillaceae</taxon>
        <taxon>Shouchella</taxon>
    </lineage>
</organism>
<keyword evidence="1" id="KW-0472">Membrane</keyword>
<feature type="transmembrane region" description="Helical" evidence="1">
    <location>
        <begin position="53"/>
        <end position="74"/>
    </location>
</feature>
<feature type="transmembrane region" description="Helical" evidence="1">
    <location>
        <begin position="86"/>
        <end position="106"/>
    </location>
</feature>
<keyword evidence="1" id="KW-0812">Transmembrane</keyword>
<dbReference type="Proteomes" id="UP001179280">
    <property type="component" value="Unassembled WGS sequence"/>
</dbReference>
<evidence type="ECO:0000256" key="1">
    <source>
        <dbReference type="SAM" id="Phobius"/>
    </source>
</evidence>
<proteinExistence type="predicted"/>
<accession>A0ABS2SRV0</accession>
<keyword evidence="3" id="KW-1185">Reference proteome</keyword>
<keyword evidence="1" id="KW-1133">Transmembrane helix</keyword>
<sequence length="136" mass="15841">MMILLMYTTPLIYLYLRKRKLAWASVFLLLLYTISWSQSLQFKGTNAVNWVKVSWVSLLVIMLVLLLIAVSLLVRSWFALSTRAILVSALVIAFLASFIYLSKWFAWELLELLLYGYAPLYILLLFVIGLIKYEHN</sequence>
<gene>
    <name evidence="2" type="ORF">JOC54_000465</name>
</gene>
<comment type="caution">
    <text evidence="2">The sequence shown here is derived from an EMBL/GenBank/DDBJ whole genome shotgun (WGS) entry which is preliminary data.</text>
</comment>
<name>A0ABS2SRV0_9BACI</name>
<dbReference type="RefSeq" id="WP_204464127.1">
    <property type="nucleotide sequence ID" value="NZ_JAFBCV010000001.1"/>
</dbReference>
<feature type="transmembrane region" description="Helical" evidence="1">
    <location>
        <begin position="112"/>
        <end position="131"/>
    </location>
</feature>
<evidence type="ECO:0000313" key="3">
    <source>
        <dbReference type="Proteomes" id="UP001179280"/>
    </source>
</evidence>
<evidence type="ECO:0000313" key="2">
    <source>
        <dbReference type="EMBL" id="MBM7837234.1"/>
    </source>
</evidence>
<reference evidence="2" key="1">
    <citation type="submission" date="2021-01" db="EMBL/GenBank/DDBJ databases">
        <title>Genomic Encyclopedia of Type Strains, Phase IV (KMG-IV): sequencing the most valuable type-strain genomes for metagenomic binning, comparative biology and taxonomic classification.</title>
        <authorList>
            <person name="Goeker M."/>
        </authorList>
    </citation>
    <scope>NUCLEOTIDE SEQUENCE</scope>
    <source>
        <strain evidence="2">DSM 21943</strain>
    </source>
</reference>
<protein>
    <submittedName>
        <fullName evidence="2">Cation transport ATPase</fullName>
    </submittedName>
</protein>